<dbReference type="InterPro" id="IPR001810">
    <property type="entry name" value="F-box_dom"/>
</dbReference>
<evidence type="ECO:0000313" key="2">
    <source>
        <dbReference type="EMBL" id="KAJ7195121.1"/>
    </source>
</evidence>
<feature type="domain" description="F-box" evidence="1">
    <location>
        <begin position="33"/>
        <end position="84"/>
    </location>
</feature>
<dbReference type="EMBL" id="JARJCW010000093">
    <property type="protein sequence ID" value="KAJ7195121.1"/>
    <property type="molecule type" value="Genomic_DNA"/>
</dbReference>
<evidence type="ECO:0000259" key="1">
    <source>
        <dbReference type="Pfam" id="PF12937"/>
    </source>
</evidence>
<protein>
    <recommendedName>
        <fullName evidence="1">F-box domain-containing protein</fullName>
    </recommendedName>
</protein>
<dbReference type="Proteomes" id="UP001219525">
    <property type="component" value="Unassembled WGS sequence"/>
</dbReference>
<keyword evidence="3" id="KW-1185">Reference proteome</keyword>
<dbReference type="Pfam" id="PF12937">
    <property type="entry name" value="F-box-like"/>
    <property type="match status" value="1"/>
</dbReference>
<sequence length="84" mass="9662">LKVEKARFETYMSALAEQQKALETQLEAVVYPILSLPVEITARIFVECLPANRRKNVSSRQAPLLLMQVCRRWKDIAVSACELW</sequence>
<reference evidence="2" key="1">
    <citation type="submission" date="2023-03" db="EMBL/GenBank/DDBJ databases">
        <title>Massive genome expansion in bonnet fungi (Mycena s.s.) driven by repeated elements and novel gene families across ecological guilds.</title>
        <authorList>
            <consortium name="Lawrence Berkeley National Laboratory"/>
            <person name="Harder C.B."/>
            <person name="Miyauchi S."/>
            <person name="Viragh M."/>
            <person name="Kuo A."/>
            <person name="Thoen E."/>
            <person name="Andreopoulos B."/>
            <person name="Lu D."/>
            <person name="Skrede I."/>
            <person name="Drula E."/>
            <person name="Henrissat B."/>
            <person name="Morin E."/>
            <person name="Kohler A."/>
            <person name="Barry K."/>
            <person name="LaButti K."/>
            <person name="Morin E."/>
            <person name="Salamov A."/>
            <person name="Lipzen A."/>
            <person name="Mereny Z."/>
            <person name="Hegedus B."/>
            <person name="Baldrian P."/>
            <person name="Stursova M."/>
            <person name="Weitz H."/>
            <person name="Taylor A."/>
            <person name="Grigoriev I.V."/>
            <person name="Nagy L.G."/>
            <person name="Martin F."/>
            <person name="Kauserud H."/>
        </authorList>
    </citation>
    <scope>NUCLEOTIDE SEQUENCE</scope>
    <source>
        <strain evidence="2">9144</strain>
    </source>
</reference>
<comment type="caution">
    <text evidence="2">The sequence shown here is derived from an EMBL/GenBank/DDBJ whole genome shotgun (WGS) entry which is preliminary data.</text>
</comment>
<evidence type="ECO:0000313" key="3">
    <source>
        <dbReference type="Proteomes" id="UP001219525"/>
    </source>
</evidence>
<name>A0AAD6UWE8_9AGAR</name>
<proteinExistence type="predicted"/>
<dbReference type="AlphaFoldDB" id="A0AAD6UWE8"/>
<accession>A0AAD6UWE8</accession>
<gene>
    <name evidence="2" type="ORF">GGX14DRAFT_306876</name>
</gene>
<feature type="non-terminal residue" evidence="2">
    <location>
        <position position="1"/>
    </location>
</feature>
<feature type="non-terminal residue" evidence="2">
    <location>
        <position position="84"/>
    </location>
</feature>
<dbReference type="Gene3D" id="1.20.1280.50">
    <property type="match status" value="1"/>
</dbReference>
<organism evidence="2 3">
    <name type="scientific">Mycena pura</name>
    <dbReference type="NCBI Taxonomy" id="153505"/>
    <lineage>
        <taxon>Eukaryota</taxon>
        <taxon>Fungi</taxon>
        <taxon>Dikarya</taxon>
        <taxon>Basidiomycota</taxon>
        <taxon>Agaricomycotina</taxon>
        <taxon>Agaricomycetes</taxon>
        <taxon>Agaricomycetidae</taxon>
        <taxon>Agaricales</taxon>
        <taxon>Marasmiineae</taxon>
        <taxon>Mycenaceae</taxon>
        <taxon>Mycena</taxon>
    </lineage>
</organism>